<dbReference type="EMBL" id="KB445552">
    <property type="protein sequence ID" value="EMC98894.1"/>
    <property type="molecule type" value="Genomic_DNA"/>
</dbReference>
<dbReference type="OMA" id="DDMSANG"/>
<feature type="compositionally biased region" description="Polar residues" evidence="1">
    <location>
        <begin position="384"/>
        <end position="399"/>
    </location>
</feature>
<sequence>MAENAVASGGTLVVMRRPSFRKTLRDNESMLPAEYLEKLEEKRRLLDESIHKYIASKEREYKQYEKDLRVQARSHGSAGSTGSVGSAAASAPSRTHAVPIDGEASSSGSKGRTNSDSSASTVTGGSPFLTGQQHGAVGALLASGSRQRVIMEAVEDGDGESLVVKGLTDRRPSSEREKELVGLFTPEYLPALDGKERKALREERARLERAGSAPPHVGPTTREDEQADPPEALPRAKSDTAVQATMKRPVHLQFAQRTSSSGSSADGKLTSAMKSPMQNPAKNKTRMKRVSLAVGDSIVAPADNVPIAFATTTSTPSHSRTRSPESMRERTSGTKSALGAPEAVDFAKQPVSILVDGNSVPVASDSGIALSGTLTLGKPADQLASITTTESKPSPSRPASSIDPDGDLFDLEDEFDNVSADNEAKLAAEGEAAIDGEEDAIPGMTGRLDSTTQTPASTPSLGLQSHEKYRYDAEGGLIPEPTSATDSEAYFNEPSNRVENLTFTSNPNPNPGAGTGSGAGPTGTSSSYSSSSSQQPTSPGFRKPSVVADPVFRGSDYAREEFKAATEEIYGSSYNRLPSSSAAGGGGGGASLGNAAAAGGTTYGSLGESYMARHAEEMMRVRMSSRREEEQGVR</sequence>
<accession>M2NHQ9</accession>
<dbReference type="eggNOG" id="ENOG502RJYJ">
    <property type="taxonomic scope" value="Eukaryota"/>
</dbReference>
<feature type="compositionally biased region" description="Low complexity" evidence="1">
    <location>
        <begin position="522"/>
        <end position="540"/>
    </location>
</feature>
<keyword evidence="3" id="KW-1185">Reference proteome</keyword>
<dbReference type="AlphaFoldDB" id="M2NHQ9"/>
<evidence type="ECO:0000313" key="2">
    <source>
        <dbReference type="EMBL" id="EMC98894.1"/>
    </source>
</evidence>
<feature type="region of interest" description="Disordered" evidence="1">
    <location>
        <begin position="309"/>
        <end position="343"/>
    </location>
</feature>
<organism evidence="2 3">
    <name type="scientific">Baudoinia panamericana (strain UAMH 10762)</name>
    <name type="common">Angels' share fungus</name>
    <name type="synonym">Baudoinia compniacensis (strain UAMH 10762)</name>
    <dbReference type="NCBI Taxonomy" id="717646"/>
    <lineage>
        <taxon>Eukaryota</taxon>
        <taxon>Fungi</taxon>
        <taxon>Dikarya</taxon>
        <taxon>Ascomycota</taxon>
        <taxon>Pezizomycotina</taxon>
        <taxon>Dothideomycetes</taxon>
        <taxon>Dothideomycetidae</taxon>
        <taxon>Mycosphaerellales</taxon>
        <taxon>Teratosphaeriaceae</taxon>
        <taxon>Baudoinia</taxon>
    </lineage>
</organism>
<feature type="compositionally biased region" description="Polar residues" evidence="1">
    <location>
        <begin position="272"/>
        <end position="282"/>
    </location>
</feature>
<gene>
    <name evidence="2" type="ORF">BAUCODRAFT_31167</name>
</gene>
<feature type="region of interest" description="Disordered" evidence="1">
    <location>
        <begin position="191"/>
        <end position="288"/>
    </location>
</feature>
<feature type="region of interest" description="Disordered" evidence="1">
    <location>
        <begin position="370"/>
        <end position="411"/>
    </location>
</feature>
<reference evidence="2 3" key="1">
    <citation type="journal article" date="2012" name="PLoS Pathog.">
        <title>Diverse lifestyles and strategies of plant pathogenesis encoded in the genomes of eighteen Dothideomycetes fungi.</title>
        <authorList>
            <person name="Ohm R.A."/>
            <person name="Feau N."/>
            <person name="Henrissat B."/>
            <person name="Schoch C.L."/>
            <person name="Horwitz B.A."/>
            <person name="Barry K.W."/>
            <person name="Condon B.J."/>
            <person name="Copeland A.C."/>
            <person name="Dhillon B."/>
            <person name="Glaser F."/>
            <person name="Hesse C.N."/>
            <person name="Kosti I."/>
            <person name="LaButti K."/>
            <person name="Lindquist E.A."/>
            <person name="Lucas S."/>
            <person name="Salamov A.A."/>
            <person name="Bradshaw R.E."/>
            <person name="Ciuffetti L."/>
            <person name="Hamelin R.C."/>
            <person name="Kema G.H.J."/>
            <person name="Lawrence C."/>
            <person name="Scott J.A."/>
            <person name="Spatafora J.W."/>
            <person name="Turgeon B.G."/>
            <person name="de Wit P.J.G.M."/>
            <person name="Zhong S."/>
            <person name="Goodwin S.B."/>
            <person name="Grigoriev I.V."/>
        </authorList>
    </citation>
    <scope>NUCLEOTIDE SEQUENCE [LARGE SCALE GENOMIC DNA]</scope>
    <source>
        <strain evidence="2 3">UAMH 10762</strain>
    </source>
</reference>
<protein>
    <submittedName>
        <fullName evidence="2">Uncharacterized protein</fullName>
    </submittedName>
</protein>
<dbReference type="HOGENOM" id="CLU_529104_0_0_1"/>
<proteinExistence type="predicted"/>
<dbReference type="OrthoDB" id="5326588at2759"/>
<dbReference type="RefSeq" id="XP_007673530.1">
    <property type="nucleotide sequence ID" value="XM_007675340.1"/>
</dbReference>
<feature type="region of interest" description="Disordered" evidence="1">
    <location>
        <begin position="574"/>
        <end position="595"/>
    </location>
</feature>
<evidence type="ECO:0000256" key="1">
    <source>
        <dbReference type="SAM" id="MobiDB-lite"/>
    </source>
</evidence>
<feature type="compositionally biased region" description="Basic and acidic residues" evidence="1">
    <location>
        <begin position="322"/>
        <end position="332"/>
    </location>
</feature>
<evidence type="ECO:0000313" key="3">
    <source>
        <dbReference type="Proteomes" id="UP000011761"/>
    </source>
</evidence>
<feature type="compositionally biased region" description="Polar residues" evidence="1">
    <location>
        <begin position="448"/>
        <end position="463"/>
    </location>
</feature>
<feature type="compositionally biased region" description="Polar residues" evidence="1">
    <location>
        <begin position="255"/>
        <end position="264"/>
    </location>
</feature>
<dbReference type="Proteomes" id="UP000011761">
    <property type="component" value="Unassembled WGS sequence"/>
</dbReference>
<feature type="compositionally biased region" description="Basic and acidic residues" evidence="1">
    <location>
        <begin position="193"/>
        <end position="209"/>
    </location>
</feature>
<feature type="region of interest" description="Disordered" evidence="1">
    <location>
        <begin position="431"/>
        <end position="549"/>
    </location>
</feature>
<feature type="compositionally biased region" description="Low complexity" evidence="1">
    <location>
        <begin position="74"/>
        <end position="93"/>
    </location>
</feature>
<feature type="region of interest" description="Disordered" evidence="1">
    <location>
        <begin position="66"/>
        <end position="130"/>
    </location>
</feature>
<name>M2NHQ9_BAUPA</name>
<feature type="compositionally biased region" description="Polar residues" evidence="1">
    <location>
        <begin position="493"/>
        <end position="503"/>
    </location>
</feature>
<dbReference type="GeneID" id="19111404"/>
<feature type="compositionally biased region" description="Polar residues" evidence="1">
    <location>
        <begin position="104"/>
        <end position="130"/>
    </location>
</feature>
<dbReference type="KEGG" id="bcom:BAUCODRAFT_31167"/>